<evidence type="ECO:0008006" key="3">
    <source>
        <dbReference type="Google" id="ProtNLM"/>
    </source>
</evidence>
<accession>A0A9W6P1F5</accession>
<dbReference type="Pfam" id="PF13941">
    <property type="entry name" value="MutL"/>
    <property type="match status" value="1"/>
</dbReference>
<dbReference type="Proteomes" id="UP001143463">
    <property type="component" value="Unassembled WGS sequence"/>
</dbReference>
<dbReference type="AlphaFoldDB" id="A0A9W6P1F5"/>
<keyword evidence="2" id="KW-1185">Reference proteome</keyword>
<evidence type="ECO:0000313" key="1">
    <source>
        <dbReference type="EMBL" id="GLL16064.1"/>
    </source>
</evidence>
<comment type="caution">
    <text evidence="1">The sequence shown here is derived from an EMBL/GenBank/DDBJ whole genome shotgun (WGS) entry which is preliminary data.</text>
</comment>
<dbReference type="RefSeq" id="WP_051738335.1">
    <property type="nucleotide sequence ID" value="NZ_BAAAUZ010000061.1"/>
</dbReference>
<organism evidence="1 2">
    <name type="scientific">Pseudonocardia halophobica</name>
    <dbReference type="NCBI Taxonomy" id="29401"/>
    <lineage>
        <taxon>Bacteria</taxon>
        <taxon>Bacillati</taxon>
        <taxon>Actinomycetota</taxon>
        <taxon>Actinomycetes</taxon>
        <taxon>Pseudonocardiales</taxon>
        <taxon>Pseudonocardiaceae</taxon>
        <taxon>Pseudonocardia</taxon>
    </lineage>
</organism>
<dbReference type="InterPro" id="IPR006230">
    <property type="entry name" value="MutL"/>
</dbReference>
<sequence length="452" mass="45460">MTGAAAPGGPGAPPGTGAVCLDVGSTWTKAVLVHPDGGLAGFAEHRTTTADVLEGVDAAVRGVTAAAAREPEPAVLACSSAGGGLRLAVVGTEKLISTEAGHRVARSAGSHVVHVHAGPLEPADVRVLRGHRPGAVLLVGGADGDDPSVLLHNAGKLARARVRFPIVLAGNAEARDDALALLRATGRTVVACANVAPAPGELVPGPARAALAEVFAQHVLGGRAPAAAPRFRRMVRFMTPDAVRRGTAELARICGTRVLVVDVGCATTDVHSAAPGGRTRRTVEGDLGVRAAAEGVLLEAQAEEIVDPVEADLLTATVRGMTAEVGSVPRDPGSAAEDRRIAALAAVVAARRHLRDELGPEDDDPGHPAEAAGSGPVGLVVLSGGVFRQRDAAGIGAVVGTLQQDPMLAPLLTSASVLVDADFALAPAGLLAAHDRCAAAEALLCDHLLGSR</sequence>
<name>A0A9W6P1F5_9PSEU</name>
<dbReference type="EMBL" id="BSFQ01000064">
    <property type="protein sequence ID" value="GLL16064.1"/>
    <property type="molecule type" value="Genomic_DNA"/>
</dbReference>
<evidence type="ECO:0000313" key="2">
    <source>
        <dbReference type="Proteomes" id="UP001143463"/>
    </source>
</evidence>
<reference evidence="1" key="1">
    <citation type="journal article" date="2014" name="Int. J. Syst. Evol. Microbiol.">
        <title>Complete genome sequence of Corynebacterium casei LMG S-19264T (=DSM 44701T), isolated from a smear-ripened cheese.</title>
        <authorList>
            <consortium name="US DOE Joint Genome Institute (JGI-PGF)"/>
            <person name="Walter F."/>
            <person name="Albersmeier A."/>
            <person name="Kalinowski J."/>
            <person name="Ruckert C."/>
        </authorList>
    </citation>
    <scope>NUCLEOTIDE SEQUENCE</scope>
    <source>
        <strain evidence="1">VKM Ac-1069</strain>
    </source>
</reference>
<protein>
    <recommendedName>
        <fullName evidence="3">Glutamate mutase</fullName>
    </recommendedName>
</protein>
<gene>
    <name evidence="1" type="ORF">GCM10017577_72190</name>
</gene>
<proteinExistence type="predicted"/>
<reference evidence="1" key="2">
    <citation type="submission" date="2023-01" db="EMBL/GenBank/DDBJ databases">
        <authorList>
            <person name="Sun Q."/>
            <person name="Evtushenko L."/>
        </authorList>
    </citation>
    <scope>NUCLEOTIDE SEQUENCE</scope>
    <source>
        <strain evidence="1">VKM Ac-1069</strain>
    </source>
</reference>